<protein>
    <submittedName>
        <fullName evidence="2">Uncharacterized protein</fullName>
    </submittedName>
</protein>
<organism evidence="2 3">
    <name type="scientific">Protopolystoma xenopodis</name>
    <dbReference type="NCBI Taxonomy" id="117903"/>
    <lineage>
        <taxon>Eukaryota</taxon>
        <taxon>Metazoa</taxon>
        <taxon>Spiralia</taxon>
        <taxon>Lophotrochozoa</taxon>
        <taxon>Platyhelminthes</taxon>
        <taxon>Monogenea</taxon>
        <taxon>Polyopisthocotylea</taxon>
        <taxon>Polystomatidea</taxon>
        <taxon>Polystomatidae</taxon>
        <taxon>Protopolystoma</taxon>
    </lineage>
</organism>
<feature type="compositionally biased region" description="Low complexity" evidence="1">
    <location>
        <begin position="9"/>
        <end position="19"/>
    </location>
</feature>
<feature type="region of interest" description="Disordered" evidence="1">
    <location>
        <begin position="1"/>
        <end position="68"/>
    </location>
</feature>
<dbReference type="Proteomes" id="UP000784294">
    <property type="component" value="Unassembled WGS sequence"/>
</dbReference>
<accession>A0A448X5S0</accession>
<gene>
    <name evidence="2" type="ORF">PXEA_LOCUS22236</name>
</gene>
<dbReference type="AlphaFoldDB" id="A0A448X5S0"/>
<evidence type="ECO:0000313" key="2">
    <source>
        <dbReference type="EMBL" id="VEL28796.1"/>
    </source>
</evidence>
<feature type="compositionally biased region" description="Basic and acidic residues" evidence="1">
    <location>
        <begin position="51"/>
        <end position="68"/>
    </location>
</feature>
<keyword evidence="3" id="KW-1185">Reference proteome</keyword>
<dbReference type="EMBL" id="CAAALY010097863">
    <property type="protein sequence ID" value="VEL28796.1"/>
    <property type="molecule type" value="Genomic_DNA"/>
</dbReference>
<feature type="compositionally biased region" description="Acidic residues" evidence="1">
    <location>
        <begin position="41"/>
        <end position="50"/>
    </location>
</feature>
<name>A0A448X5S0_9PLAT</name>
<sequence length="68" mass="6938">MPTGRCTEVGNSGVSSVVGATDKKSGWSRLSRGSKSCRTADEDDDNGNGDDDGKGEDAGDGDGKVEDE</sequence>
<reference evidence="2" key="1">
    <citation type="submission" date="2018-11" db="EMBL/GenBank/DDBJ databases">
        <authorList>
            <consortium name="Pathogen Informatics"/>
        </authorList>
    </citation>
    <scope>NUCLEOTIDE SEQUENCE</scope>
</reference>
<proteinExistence type="predicted"/>
<evidence type="ECO:0000313" key="3">
    <source>
        <dbReference type="Proteomes" id="UP000784294"/>
    </source>
</evidence>
<evidence type="ECO:0000256" key="1">
    <source>
        <dbReference type="SAM" id="MobiDB-lite"/>
    </source>
</evidence>
<comment type="caution">
    <text evidence="2">The sequence shown here is derived from an EMBL/GenBank/DDBJ whole genome shotgun (WGS) entry which is preliminary data.</text>
</comment>